<dbReference type="GO" id="GO:0009272">
    <property type="term" value="P:fungal-type cell wall biogenesis"/>
    <property type="evidence" value="ECO:0007669"/>
    <property type="project" value="TreeGrafter"/>
</dbReference>
<keyword evidence="9" id="KW-1133">Transmembrane helix</keyword>
<dbReference type="GO" id="GO:0016052">
    <property type="term" value="P:carbohydrate catabolic process"/>
    <property type="evidence" value="ECO:0007669"/>
    <property type="project" value="InterPro"/>
</dbReference>
<comment type="similarity">
    <text evidence="2 8">Belongs to the glycosyl hydrolase 76 family.</text>
</comment>
<dbReference type="GO" id="GO:0008496">
    <property type="term" value="F:mannan endo-1,6-alpha-mannosidase activity"/>
    <property type="evidence" value="ECO:0007669"/>
    <property type="project" value="UniProtKB-UniRule"/>
</dbReference>
<evidence type="ECO:0000313" key="12">
    <source>
        <dbReference type="Proteomes" id="UP000630445"/>
    </source>
</evidence>
<comment type="catalytic activity">
    <reaction evidence="1 8">
        <text>Random hydrolysis of (1-&gt;6)-alpha-D-mannosidic linkages in unbranched (1-&gt;6)-mannans.</text>
        <dbReference type="EC" id="3.2.1.101"/>
    </reaction>
</comment>
<keyword evidence="9" id="KW-0472">Membrane</keyword>
<dbReference type="Proteomes" id="UP000630445">
    <property type="component" value="Unassembled WGS sequence"/>
</dbReference>
<dbReference type="InterPro" id="IPR005198">
    <property type="entry name" value="Glyco_hydro_76"/>
</dbReference>
<keyword evidence="6" id="KW-0325">Glycoprotein</keyword>
<dbReference type="InterPro" id="IPR008928">
    <property type="entry name" value="6-hairpin_glycosidase_sf"/>
</dbReference>
<feature type="transmembrane region" description="Helical" evidence="9">
    <location>
        <begin position="420"/>
        <end position="437"/>
    </location>
</feature>
<organism evidence="11 12">
    <name type="scientific">Aspergillus hiratsukae</name>
    <dbReference type="NCBI Taxonomy" id="1194566"/>
    <lineage>
        <taxon>Eukaryota</taxon>
        <taxon>Fungi</taxon>
        <taxon>Dikarya</taxon>
        <taxon>Ascomycota</taxon>
        <taxon>Pezizomycotina</taxon>
        <taxon>Eurotiomycetes</taxon>
        <taxon>Eurotiomycetidae</taxon>
        <taxon>Eurotiales</taxon>
        <taxon>Aspergillaceae</taxon>
        <taxon>Aspergillus</taxon>
        <taxon>Aspergillus subgen. Fumigati</taxon>
    </lineage>
</organism>
<keyword evidence="5 8" id="KW-0378">Hydrolase</keyword>
<evidence type="ECO:0000256" key="10">
    <source>
        <dbReference type="SAM" id="SignalP"/>
    </source>
</evidence>
<evidence type="ECO:0000313" key="11">
    <source>
        <dbReference type="EMBL" id="KAF7131455.1"/>
    </source>
</evidence>
<dbReference type="EC" id="3.2.1.101" evidence="3 8"/>
<dbReference type="EMBL" id="JACBAD010001839">
    <property type="protein sequence ID" value="KAF7131455.1"/>
    <property type="molecule type" value="Genomic_DNA"/>
</dbReference>
<dbReference type="OrthoDB" id="9984024at2759"/>
<evidence type="ECO:0000256" key="4">
    <source>
        <dbReference type="ARBA" id="ARBA00022729"/>
    </source>
</evidence>
<evidence type="ECO:0000256" key="9">
    <source>
        <dbReference type="SAM" id="Phobius"/>
    </source>
</evidence>
<dbReference type="AlphaFoldDB" id="A0A8H6PFD2"/>
<protein>
    <recommendedName>
        <fullName evidence="3 8">Mannan endo-1,6-alpha-mannosidase</fullName>
        <ecNumber evidence="3 8">3.2.1.101</ecNumber>
    </recommendedName>
</protein>
<feature type="chain" id="PRO_5034270955" description="Mannan endo-1,6-alpha-mannosidase" evidence="10">
    <location>
        <begin position="23"/>
        <end position="465"/>
    </location>
</feature>
<reference evidence="11" key="1">
    <citation type="submission" date="2020-06" db="EMBL/GenBank/DDBJ databases">
        <title>Draft genome sequences of strains closely related to Aspergillus parafelis and Aspergillus hiratsukae.</title>
        <authorList>
            <person name="Dos Santos R.A.C."/>
            <person name="Rivero-Menendez O."/>
            <person name="Steenwyk J.L."/>
            <person name="Mead M.E."/>
            <person name="Goldman G.H."/>
            <person name="Alastruey-Izquierdo A."/>
            <person name="Rokas A."/>
        </authorList>
    </citation>
    <scope>NUCLEOTIDE SEQUENCE</scope>
    <source>
        <strain evidence="11">CNM-CM5793</strain>
    </source>
</reference>
<dbReference type="Gene3D" id="1.50.10.20">
    <property type="match status" value="1"/>
</dbReference>
<feature type="signal peptide" evidence="10">
    <location>
        <begin position="1"/>
        <end position="22"/>
    </location>
</feature>
<dbReference type="Pfam" id="PF03663">
    <property type="entry name" value="Glyco_hydro_76"/>
    <property type="match status" value="1"/>
</dbReference>
<dbReference type="SUPFAM" id="SSF48208">
    <property type="entry name" value="Six-hairpin glycosidases"/>
    <property type="match status" value="1"/>
</dbReference>
<evidence type="ECO:0000256" key="8">
    <source>
        <dbReference type="PIRNR" id="PIRNR016302"/>
    </source>
</evidence>
<gene>
    <name evidence="11" type="ORF">CNMCM5793_004680</name>
</gene>
<keyword evidence="4 10" id="KW-0732">Signal</keyword>
<comment type="caution">
    <text evidence="11">The sequence shown here is derived from an EMBL/GenBank/DDBJ whole genome shotgun (WGS) entry which is preliminary data.</text>
</comment>
<name>A0A8H6PFD2_9EURO</name>
<sequence>MVSKTHLWVAWAFIMMGKYVSTIEVDINEEQSIRSAAAIAVFNTMSSYTSNRTGEIPGNVGVSWWQSGVLMDILIQYWYFTGDTSNNPAVDQAMHYHQGENNDYFSDKWNILNDDHLAWGHAAMTAAEVDYPSIPSGPDWNTLAEGVFYSQISRWDNISCKGGVRLGILLDQSRESFIKNAAVNGGLFHLAARLARFTGSSFYADWAGRIWDWSAKTQLLNTDEWWVNDAVHATICAVESKFGSLYNFGQYIRGTAYMYNATNGENPQWKTRLDGLLERIFNNFFDYWRDEPKVLVGHELYGSNGYENIAKGLFAADLAFVTMLAPYTAAEIIPRLQASAIGAARQCSGGDNHTLCNIHWGRHRPQRVWDGAESMEEQMSATAVISASLIVFKNQSLTTGTSSYIIDPVKHDPDRTESHWRSWAFFVILLGGLFLIYKKKRKIYGSDDSASSLRTLDMGKDIHHT</sequence>
<evidence type="ECO:0000256" key="1">
    <source>
        <dbReference type="ARBA" id="ARBA00001452"/>
    </source>
</evidence>
<evidence type="ECO:0000256" key="2">
    <source>
        <dbReference type="ARBA" id="ARBA00009699"/>
    </source>
</evidence>
<dbReference type="InterPro" id="IPR014480">
    <property type="entry name" value="Mannan-1_6-alpha_mannosidase"/>
</dbReference>
<dbReference type="PANTHER" id="PTHR12145:SF37">
    <property type="entry name" value="MANNAN ENDO-1,6-ALPHA-MANNOSIDASE"/>
    <property type="match status" value="1"/>
</dbReference>
<evidence type="ECO:0000256" key="5">
    <source>
        <dbReference type="ARBA" id="ARBA00022801"/>
    </source>
</evidence>
<keyword evidence="12" id="KW-1185">Reference proteome</keyword>
<dbReference type="PANTHER" id="PTHR12145">
    <property type="entry name" value="MANNAN ENDO-1,6-ALPHA-MANNOSIDASE DCW1"/>
    <property type="match status" value="1"/>
</dbReference>
<keyword evidence="9" id="KW-0812">Transmembrane</keyword>
<evidence type="ECO:0000256" key="7">
    <source>
        <dbReference type="ARBA" id="ARBA00023295"/>
    </source>
</evidence>
<proteinExistence type="inferred from homology"/>
<keyword evidence="7 8" id="KW-0326">Glycosidase</keyword>
<evidence type="ECO:0000256" key="3">
    <source>
        <dbReference type="ARBA" id="ARBA00012350"/>
    </source>
</evidence>
<accession>A0A8H6PFD2</accession>
<evidence type="ECO:0000256" key="6">
    <source>
        <dbReference type="ARBA" id="ARBA00023180"/>
    </source>
</evidence>
<dbReference type="PIRSF" id="PIRSF016302">
    <property type="entry name" value="Man_a_manosd"/>
    <property type="match status" value="1"/>
</dbReference>